<accession>A0A368H4C2</accession>
<dbReference type="PROSITE" id="PS50966">
    <property type="entry name" value="ZF_SWIM"/>
    <property type="match status" value="1"/>
</dbReference>
<dbReference type="GO" id="GO:0008270">
    <property type="term" value="F:zinc ion binding"/>
    <property type="evidence" value="ECO:0007669"/>
    <property type="project" value="UniProtKB-KW"/>
</dbReference>
<feature type="domain" description="SWIM-type" evidence="2">
    <location>
        <begin position="67"/>
        <end position="121"/>
    </location>
</feature>
<protein>
    <recommendedName>
        <fullName evidence="2">SWIM-type domain-containing protein</fullName>
    </recommendedName>
</protein>
<keyword evidence="1" id="KW-0863">Zinc-finger</keyword>
<dbReference type="STRING" id="29170.A0A368H4C2"/>
<dbReference type="InterPro" id="IPR007527">
    <property type="entry name" value="Znf_SWIM"/>
</dbReference>
<evidence type="ECO:0000256" key="1">
    <source>
        <dbReference type="PROSITE-ProRule" id="PRU00325"/>
    </source>
</evidence>
<gene>
    <name evidence="3" type="ORF">ANCCAN_02397</name>
</gene>
<evidence type="ECO:0000313" key="4">
    <source>
        <dbReference type="Proteomes" id="UP000252519"/>
    </source>
</evidence>
<organism evidence="3 4">
    <name type="scientific">Ancylostoma caninum</name>
    <name type="common">Dog hookworm</name>
    <dbReference type="NCBI Taxonomy" id="29170"/>
    <lineage>
        <taxon>Eukaryota</taxon>
        <taxon>Metazoa</taxon>
        <taxon>Ecdysozoa</taxon>
        <taxon>Nematoda</taxon>
        <taxon>Chromadorea</taxon>
        <taxon>Rhabditida</taxon>
        <taxon>Rhabditina</taxon>
        <taxon>Rhabditomorpha</taxon>
        <taxon>Strongyloidea</taxon>
        <taxon>Ancylostomatidae</taxon>
        <taxon>Ancylostomatinae</taxon>
        <taxon>Ancylostoma</taxon>
    </lineage>
</organism>
<dbReference type="EMBL" id="JOJR01000013">
    <property type="protein sequence ID" value="RCN51446.1"/>
    <property type="molecule type" value="Genomic_DNA"/>
</dbReference>
<keyword evidence="1" id="KW-0479">Metal-binding</keyword>
<dbReference type="Proteomes" id="UP000252519">
    <property type="component" value="Unassembled WGS sequence"/>
</dbReference>
<comment type="caution">
    <text evidence="3">The sequence shown here is derived from an EMBL/GenBank/DDBJ whole genome shotgun (WGS) entry which is preliminary data.</text>
</comment>
<evidence type="ECO:0000259" key="2">
    <source>
        <dbReference type="PROSITE" id="PS50966"/>
    </source>
</evidence>
<keyword evidence="4" id="KW-1185">Reference proteome</keyword>
<reference evidence="3 4" key="1">
    <citation type="submission" date="2014-10" db="EMBL/GenBank/DDBJ databases">
        <title>Draft genome of the hookworm Ancylostoma caninum.</title>
        <authorList>
            <person name="Mitreva M."/>
        </authorList>
    </citation>
    <scope>NUCLEOTIDE SEQUENCE [LARGE SCALE GENOMIC DNA]</scope>
    <source>
        <strain evidence="3 4">Baltimore</strain>
    </source>
</reference>
<dbReference type="OrthoDB" id="10355203at2759"/>
<dbReference type="AlphaFoldDB" id="A0A368H4C2"/>
<evidence type="ECO:0000313" key="3">
    <source>
        <dbReference type="EMBL" id="RCN51446.1"/>
    </source>
</evidence>
<proteinExistence type="predicted"/>
<keyword evidence="1" id="KW-0862">Zinc</keyword>
<name>A0A368H4C2_ANCCA</name>
<sequence>MLIKSPDELAASYFIMDRRKLARPFRVRGCNAAHRTAVKNYDSNKQCIASVGESEGEVVAATSKKTLQVQMNAAPCDCDSKENIHCNACGVCPYRFTCSCAGAQKSGISCAHQNAVMMYGNVCFEDGTQRLEVERRPESEDVLDHLVSEAPQTDGSESESRMAEAVRSRDARIGQWRSVQMSYSVIDDKIRRLVKMDTEMEKLIAIVARIKTVENFAIARDEPQSSLPSRPEMGRRGAKPQLTTIRMDTALCNESKQRRSRSRLHRSVCVQTFAAFAGFACCRTRSFQNTWILKSSTHKPPNDSDAIMTVVESGCMQVEAEVCRAEFAPPVNKDIMWLAFLVISRKYFGID</sequence>